<dbReference type="Pfam" id="PF00856">
    <property type="entry name" value="SET"/>
    <property type="match status" value="1"/>
</dbReference>
<dbReference type="OrthoDB" id="5945798at2759"/>
<dbReference type="InterPro" id="IPR001214">
    <property type="entry name" value="SET_dom"/>
</dbReference>
<name>F8Q0R9_SERL3</name>
<dbReference type="PROSITE" id="PS50280">
    <property type="entry name" value="SET"/>
    <property type="match status" value="1"/>
</dbReference>
<dbReference type="Gene3D" id="6.10.140.2220">
    <property type="match status" value="1"/>
</dbReference>
<dbReference type="InterPro" id="IPR002893">
    <property type="entry name" value="Znf_MYND"/>
</dbReference>
<dbReference type="GO" id="GO:0008270">
    <property type="term" value="F:zinc ion binding"/>
    <property type="evidence" value="ECO:0007669"/>
    <property type="project" value="UniProtKB-KW"/>
</dbReference>
<organism evidence="8">
    <name type="scientific">Serpula lacrymans var. lacrymans (strain S7.3)</name>
    <name type="common">Dry rot fungus</name>
    <dbReference type="NCBI Taxonomy" id="936435"/>
    <lineage>
        <taxon>Eukaryota</taxon>
        <taxon>Fungi</taxon>
        <taxon>Dikarya</taxon>
        <taxon>Basidiomycota</taxon>
        <taxon>Agaricomycotina</taxon>
        <taxon>Agaricomycetes</taxon>
        <taxon>Agaricomycetidae</taxon>
        <taxon>Boletales</taxon>
        <taxon>Coniophorineae</taxon>
        <taxon>Serpulaceae</taxon>
        <taxon>Serpula</taxon>
    </lineage>
</organism>
<accession>F8Q0R9</accession>
<dbReference type="SUPFAM" id="SSF144232">
    <property type="entry name" value="HIT/MYND zinc finger-like"/>
    <property type="match status" value="1"/>
</dbReference>
<dbReference type="STRING" id="936435.F8Q0R9"/>
<dbReference type="Proteomes" id="UP000008063">
    <property type="component" value="Unassembled WGS sequence"/>
</dbReference>
<dbReference type="PANTHER" id="PTHR12197">
    <property type="entry name" value="HISTONE-LYSINE N-METHYLTRANSFERASE SMYD"/>
    <property type="match status" value="1"/>
</dbReference>
<dbReference type="eggNOG" id="KOG2084">
    <property type="taxonomic scope" value="Eukaryota"/>
</dbReference>
<keyword evidence="3" id="KW-0862">Zinc</keyword>
<dbReference type="Gene3D" id="2.170.270.10">
    <property type="entry name" value="SET domain"/>
    <property type="match status" value="1"/>
</dbReference>
<dbReference type="SUPFAM" id="SSF82199">
    <property type="entry name" value="SET domain"/>
    <property type="match status" value="1"/>
</dbReference>
<dbReference type="PANTHER" id="PTHR12197:SF251">
    <property type="entry name" value="EG:BACR7C10.4 PROTEIN"/>
    <property type="match status" value="1"/>
</dbReference>
<feature type="domain" description="SET" evidence="5">
    <location>
        <begin position="125"/>
        <end position="249"/>
    </location>
</feature>
<dbReference type="Pfam" id="PF01753">
    <property type="entry name" value="zf-MYND"/>
    <property type="match status" value="1"/>
</dbReference>
<dbReference type="EMBL" id="GL945481">
    <property type="protein sequence ID" value="EGN97898.1"/>
    <property type="molecule type" value="Genomic_DNA"/>
</dbReference>
<keyword evidence="8" id="KW-1185">Reference proteome</keyword>
<evidence type="ECO:0000256" key="3">
    <source>
        <dbReference type="ARBA" id="ARBA00022833"/>
    </source>
</evidence>
<evidence type="ECO:0000259" key="5">
    <source>
        <dbReference type="PROSITE" id="PS50280"/>
    </source>
</evidence>
<reference evidence="8" key="1">
    <citation type="journal article" date="2011" name="Science">
        <title>The plant cell wall-decomposing machinery underlies the functional diversity of forest fungi.</title>
        <authorList>
            <person name="Eastwood D.C."/>
            <person name="Floudas D."/>
            <person name="Binder M."/>
            <person name="Majcherczyk A."/>
            <person name="Schneider P."/>
            <person name="Aerts A."/>
            <person name="Asiegbu F.O."/>
            <person name="Baker S.E."/>
            <person name="Barry K."/>
            <person name="Bendiksby M."/>
            <person name="Blumentritt M."/>
            <person name="Coutinho P.M."/>
            <person name="Cullen D."/>
            <person name="de Vries R.P."/>
            <person name="Gathman A."/>
            <person name="Goodell B."/>
            <person name="Henrissat B."/>
            <person name="Ihrmark K."/>
            <person name="Kauserud H."/>
            <person name="Kohler A."/>
            <person name="LaButti K."/>
            <person name="Lapidus A."/>
            <person name="Lavin J.L."/>
            <person name="Lee Y.-H."/>
            <person name="Lindquist E."/>
            <person name="Lilly W."/>
            <person name="Lucas S."/>
            <person name="Morin E."/>
            <person name="Murat C."/>
            <person name="Oguiza J.A."/>
            <person name="Park J."/>
            <person name="Pisabarro A.G."/>
            <person name="Riley R."/>
            <person name="Rosling A."/>
            <person name="Salamov A."/>
            <person name="Schmidt O."/>
            <person name="Schmutz J."/>
            <person name="Skrede I."/>
            <person name="Stenlid J."/>
            <person name="Wiebenga A."/>
            <person name="Xie X."/>
            <person name="Kuees U."/>
            <person name="Hibbett D.S."/>
            <person name="Hoffmeister D."/>
            <person name="Hoegberg N."/>
            <person name="Martin F."/>
            <person name="Grigoriev I.V."/>
            <person name="Watkinson S.C."/>
        </authorList>
    </citation>
    <scope>NUCLEOTIDE SEQUENCE [LARGE SCALE GENOMIC DNA]</scope>
    <source>
        <strain evidence="8">strain S7.3</strain>
    </source>
</reference>
<evidence type="ECO:0008006" key="9">
    <source>
        <dbReference type="Google" id="ProtNLM"/>
    </source>
</evidence>
<dbReference type="HOGENOM" id="CLU_611183_0_0_1"/>
<protein>
    <recommendedName>
        <fullName evidence="9">SET domain-containing protein</fullName>
    </recommendedName>
</protein>
<gene>
    <name evidence="7" type="ORF">SERLA73DRAFT_109167</name>
</gene>
<evidence type="ECO:0000313" key="7">
    <source>
        <dbReference type="EMBL" id="EGN97898.1"/>
    </source>
</evidence>
<feature type="domain" description="MYND-type" evidence="6">
    <location>
        <begin position="53"/>
        <end position="94"/>
    </location>
</feature>
<evidence type="ECO:0000259" key="6">
    <source>
        <dbReference type="PROSITE" id="PS50865"/>
    </source>
</evidence>
<dbReference type="GO" id="GO:0005634">
    <property type="term" value="C:nucleus"/>
    <property type="evidence" value="ECO:0007669"/>
    <property type="project" value="TreeGrafter"/>
</dbReference>
<dbReference type="Gene3D" id="1.10.220.160">
    <property type="match status" value="1"/>
</dbReference>
<evidence type="ECO:0000313" key="8">
    <source>
        <dbReference type="Proteomes" id="UP000008063"/>
    </source>
</evidence>
<dbReference type="InParanoid" id="F8Q0R9"/>
<keyword evidence="1" id="KW-0479">Metal-binding</keyword>
<dbReference type="SMART" id="SM00317">
    <property type="entry name" value="SET"/>
    <property type="match status" value="1"/>
</dbReference>
<dbReference type="InterPro" id="IPR050869">
    <property type="entry name" value="H3K4_H4K5_MeTrfase"/>
</dbReference>
<evidence type="ECO:0000256" key="1">
    <source>
        <dbReference type="ARBA" id="ARBA00022723"/>
    </source>
</evidence>
<proteinExistence type="predicted"/>
<dbReference type="AlphaFoldDB" id="F8Q0R9"/>
<dbReference type="InterPro" id="IPR046341">
    <property type="entry name" value="SET_dom_sf"/>
</dbReference>
<keyword evidence="2 4" id="KW-0863">Zinc-finger</keyword>
<dbReference type="OMA" id="HYKSPGE"/>
<sequence>MELLPLPTSIRLEPHPIARDQTVAACHISSGSIVISLPPLTTVLLPSEKGCRCDYCFRRDSPDVHLRRCTGCASYWYCGAQCQDMHWAVHKNLCKAFNRYCASPDFVKLAEHEKLDALLLTHLAAQITSNSSPRSTPASSLSTFLNLRPGPFSKGSRPVVCSMTVKRSGLSSDELEAVYSRFGNNNFAIHSHLTTYAHGVFPLASRLFNHSCLPNAAAKFVLSPSEPIHMEIVAIRDISPGEEICITYLDPALLQSRQQIFELTYGFTCLCPSCALLNRIGLIPPLPESDSELASLERALRTFVFPFHESGVSDLRLPTGLLQNIPSELFPALCESYLTRLSEAFSKASHDGPFDIALDVGLTLLALYCLIYPPNYPQIGTHLLEMAKTAWNAIILADDDQRKAAVTENDLSEQVRTYLRLSRDVLDIFGQEGDPGGPLEEIRVLYSLLDGM</sequence>
<dbReference type="PROSITE" id="PS50865">
    <property type="entry name" value="ZF_MYND_2"/>
    <property type="match status" value="1"/>
</dbReference>
<dbReference type="CDD" id="cd20071">
    <property type="entry name" value="SET_SMYD"/>
    <property type="match status" value="1"/>
</dbReference>
<evidence type="ECO:0000256" key="2">
    <source>
        <dbReference type="ARBA" id="ARBA00022771"/>
    </source>
</evidence>
<evidence type="ECO:0000256" key="4">
    <source>
        <dbReference type="PROSITE-ProRule" id="PRU00134"/>
    </source>
</evidence>